<proteinExistence type="predicted"/>
<reference evidence="1" key="3">
    <citation type="submission" date="2025-09" db="UniProtKB">
        <authorList>
            <consortium name="Ensembl"/>
        </authorList>
    </citation>
    <scope>IDENTIFICATION</scope>
</reference>
<name>A0A4W5LPZ7_9TELE</name>
<evidence type="ECO:0000313" key="1">
    <source>
        <dbReference type="Ensembl" id="ENSHHUP00000027230.1"/>
    </source>
</evidence>
<dbReference type="AlphaFoldDB" id="A0A4W5LPZ7"/>
<sequence length="82" mass="9342">MEIVLPLMQAASMLQYARLFEACSSFLQEQLSPDNCLSMIRLSEILHCSSLKEKVSRIYLVLSMYNWFTWQPRGPGIIGSLG</sequence>
<protein>
    <submittedName>
        <fullName evidence="1">Uncharacterized protein</fullName>
    </submittedName>
</protein>
<dbReference type="Gene3D" id="3.30.710.10">
    <property type="entry name" value="Potassium Channel Kv1.1, Chain A"/>
    <property type="match status" value="1"/>
</dbReference>
<keyword evidence="2" id="KW-1185">Reference proteome</keyword>
<dbReference type="Ensembl" id="ENSHHUT00000028312.1">
    <property type="protein sequence ID" value="ENSHHUP00000027230.1"/>
    <property type="gene ID" value="ENSHHUG00000017270.1"/>
</dbReference>
<organism evidence="1 2">
    <name type="scientific">Hucho hucho</name>
    <name type="common">huchen</name>
    <dbReference type="NCBI Taxonomy" id="62062"/>
    <lineage>
        <taxon>Eukaryota</taxon>
        <taxon>Metazoa</taxon>
        <taxon>Chordata</taxon>
        <taxon>Craniata</taxon>
        <taxon>Vertebrata</taxon>
        <taxon>Euteleostomi</taxon>
        <taxon>Actinopterygii</taxon>
        <taxon>Neopterygii</taxon>
        <taxon>Teleostei</taxon>
        <taxon>Protacanthopterygii</taxon>
        <taxon>Salmoniformes</taxon>
        <taxon>Salmonidae</taxon>
        <taxon>Salmoninae</taxon>
        <taxon>Hucho</taxon>
    </lineage>
</organism>
<dbReference type="Proteomes" id="UP000314982">
    <property type="component" value="Unassembled WGS sequence"/>
</dbReference>
<dbReference type="GeneTree" id="ENSGT00940000157647"/>
<reference evidence="2" key="1">
    <citation type="submission" date="2018-06" db="EMBL/GenBank/DDBJ databases">
        <title>Genome assembly of Danube salmon.</title>
        <authorList>
            <person name="Macqueen D.J."/>
            <person name="Gundappa M.K."/>
        </authorList>
    </citation>
    <scope>NUCLEOTIDE SEQUENCE [LARGE SCALE GENOMIC DNA]</scope>
</reference>
<evidence type="ECO:0000313" key="2">
    <source>
        <dbReference type="Proteomes" id="UP000314982"/>
    </source>
</evidence>
<accession>A0A4W5LPZ7</accession>
<dbReference type="STRING" id="62062.ENSHHUP00000027230"/>
<reference evidence="1" key="2">
    <citation type="submission" date="2025-08" db="UniProtKB">
        <authorList>
            <consortium name="Ensembl"/>
        </authorList>
    </citation>
    <scope>IDENTIFICATION</scope>
</reference>
<dbReference type="InterPro" id="IPR011333">
    <property type="entry name" value="SKP1/BTB/POZ_sf"/>
</dbReference>